<dbReference type="EMBL" id="AF412679">
    <property type="protein sequence ID" value="AAQ03464.1"/>
    <property type="molecule type" value="Genomic_DNA"/>
</dbReference>
<evidence type="ECO:0000256" key="1">
    <source>
        <dbReference type="ARBA" id="ARBA00004304"/>
    </source>
</evidence>
<dbReference type="EMBL" id="AF412678">
    <property type="protein sequence ID" value="AAQ03462.1"/>
    <property type="molecule type" value="Genomic_DNA"/>
</dbReference>
<evidence type="ECO:0000256" key="11">
    <source>
        <dbReference type="ARBA" id="ARBA00023310"/>
    </source>
</evidence>
<evidence type="ECO:0000313" key="23">
    <source>
        <dbReference type="EMBL" id="AAQ03466.1"/>
    </source>
</evidence>
<keyword evidence="4 14" id="KW-0138">CF(0)</keyword>
<keyword evidence="11" id="KW-0066">ATP synthesis</keyword>
<evidence type="ECO:0000256" key="10">
    <source>
        <dbReference type="ARBA" id="ARBA00023136"/>
    </source>
</evidence>
<keyword evidence="8 14" id="KW-0406">Ion transport</keyword>
<organism evidence="17">
    <name type="scientific">Brycon petrosus</name>
    <dbReference type="NCBI Taxonomy" id="190791"/>
    <lineage>
        <taxon>Eukaryota</taxon>
        <taxon>Metazoa</taxon>
        <taxon>Chordata</taxon>
        <taxon>Craniata</taxon>
        <taxon>Vertebrata</taxon>
        <taxon>Euteleostomi</taxon>
        <taxon>Actinopterygii</taxon>
        <taxon>Neopterygii</taxon>
        <taxon>Teleostei</taxon>
        <taxon>Ostariophysi</taxon>
        <taxon>Characiformes</taxon>
        <taxon>Characoidei</taxon>
        <taxon>Bryconinae</taxon>
        <taxon>Brycon</taxon>
    </lineage>
</organism>
<accession>Q71PS0</accession>
<dbReference type="EMBL" id="AF412675">
    <property type="protein sequence ID" value="AAQ03456.1"/>
    <property type="molecule type" value="Genomic_DNA"/>
</dbReference>
<keyword evidence="5 14" id="KW-0812">Transmembrane</keyword>
<keyword evidence="7 15" id="KW-1133">Transmembrane helix</keyword>
<feature type="transmembrane region" description="Helical" evidence="15">
    <location>
        <begin position="12"/>
        <end position="29"/>
    </location>
</feature>
<evidence type="ECO:0000256" key="2">
    <source>
        <dbReference type="ARBA" id="ARBA00008892"/>
    </source>
</evidence>
<proteinExistence type="inferred from homology"/>
<evidence type="ECO:0000313" key="16">
    <source>
        <dbReference type="EMBL" id="AAQ03452.1"/>
    </source>
</evidence>
<evidence type="ECO:0000256" key="13">
    <source>
        <dbReference type="ARBA" id="ARBA00064647"/>
    </source>
</evidence>
<evidence type="ECO:0000313" key="22">
    <source>
        <dbReference type="EMBL" id="AAQ03464.1"/>
    </source>
</evidence>
<dbReference type="GO" id="GO:0015078">
    <property type="term" value="F:proton transmembrane transporter activity"/>
    <property type="evidence" value="ECO:0007669"/>
    <property type="project" value="InterPro"/>
</dbReference>
<evidence type="ECO:0000313" key="17">
    <source>
        <dbReference type="EMBL" id="AAQ03454.1"/>
    </source>
</evidence>
<evidence type="ECO:0000256" key="6">
    <source>
        <dbReference type="ARBA" id="ARBA00022781"/>
    </source>
</evidence>
<dbReference type="EMBL" id="AF412673">
    <property type="protein sequence ID" value="AAQ03452.1"/>
    <property type="molecule type" value="Genomic_DNA"/>
</dbReference>
<evidence type="ECO:0000256" key="7">
    <source>
        <dbReference type="ARBA" id="ARBA00022989"/>
    </source>
</evidence>
<evidence type="ECO:0000256" key="15">
    <source>
        <dbReference type="SAM" id="Phobius"/>
    </source>
</evidence>
<evidence type="ECO:0000313" key="21">
    <source>
        <dbReference type="EMBL" id="AAQ03462.1"/>
    </source>
</evidence>
<dbReference type="EMBL" id="AF412674">
    <property type="protein sequence ID" value="AAQ03454.1"/>
    <property type="molecule type" value="Genomic_DNA"/>
</dbReference>
<keyword evidence="10 15" id="KW-0472">Membrane</keyword>
<evidence type="ECO:0000256" key="4">
    <source>
        <dbReference type="ARBA" id="ARBA00022547"/>
    </source>
</evidence>
<dbReference type="EMBL" id="AF412680">
    <property type="protein sequence ID" value="AAQ03466.1"/>
    <property type="molecule type" value="Genomic_DNA"/>
</dbReference>
<comment type="function">
    <text evidence="12">Subunit 8, of the mitochondrial membrane ATP synthase complex (F(1)F(0) ATP synthase or Complex V) that produces ATP from ADP in the presence of a proton gradient across the membrane which is generated by electron transport complexes of the respiratory chain. ATP synthase complex consist of a soluble F(1) head domain - the catalytic core - and a membrane F(1) domain - the membrane proton channel. These two domains are linked by a central stalk rotating inside the F(1) region and a stationary peripheral stalk. During catalysis, ATP synthesis in the catalytic domain of F(1) is coupled via a rotary mechanism of the central stalk subunits to proton translocation. In vivo, can only synthesize ATP although its ATP hydrolase activity can be activated artificially in vitro. Part of the complex F(0) domain.</text>
</comment>
<evidence type="ECO:0000256" key="12">
    <source>
        <dbReference type="ARBA" id="ARBA00053067"/>
    </source>
</evidence>
<dbReference type="InterPro" id="IPR050635">
    <property type="entry name" value="ATPase_protein_8"/>
</dbReference>
<evidence type="ECO:0000256" key="3">
    <source>
        <dbReference type="ARBA" id="ARBA00022448"/>
    </source>
</evidence>
<sequence>MPQLNPTPWLPILLFSWLIFLTLIPPKILKYTFNKEPKFDTKSSSSGSWAWPW</sequence>
<dbReference type="GO" id="GO:0045259">
    <property type="term" value="C:proton-transporting ATP synthase complex"/>
    <property type="evidence" value="ECO:0007669"/>
    <property type="project" value="UniProtKB-KW"/>
</dbReference>
<dbReference type="EMBL" id="AF412676">
    <property type="protein sequence ID" value="AAQ03458.1"/>
    <property type="molecule type" value="Genomic_DNA"/>
</dbReference>
<dbReference type="GO" id="GO:0031966">
    <property type="term" value="C:mitochondrial membrane"/>
    <property type="evidence" value="ECO:0007669"/>
    <property type="project" value="UniProtKB-SubCell"/>
</dbReference>
<evidence type="ECO:0000313" key="24">
    <source>
        <dbReference type="EMBL" id="AAQ03468.1"/>
    </source>
</evidence>
<comment type="subcellular location">
    <subcellularLocation>
        <location evidence="1 14">Mitochondrion membrane</location>
        <topology evidence="1 14">Single-pass membrane protein</topology>
    </subcellularLocation>
</comment>
<protein>
    <recommendedName>
        <fullName evidence="14">ATP synthase complex subunit 8</fullName>
    </recommendedName>
</protein>
<evidence type="ECO:0000313" key="18">
    <source>
        <dbReference type="EMBL" id="AAQ03456.1"/>
    </source>
</evidence>
<keyword evidence="9 14" id="KW-0496">Mitochondrion</keyword>
<evidence type="ECO:0000313" key="19">
    <source>
        <dbReference type="EMBL" id="AAQ03458.1"/>
    </source>
</evidence>
<name>Q71PS0_9TELE</name>
<evidence type="ECO:0000256" key="9">
    <source>
        <dbReference type="ARBA" id="ARBA00023128"/>
    </source>
</evidence>
<keyword evidence="3 14" id="KW-0813">Transport</keyword>
<dbReference type="PANTHER" id="PTHR39937:SF1">
    <property type="entry name" value="ATP SYNTHASE PROTEIN 8"/>
    <property type="match status" value="1"/>
</dbReference>
<reference evidence="17" key="1">
    <citation type="journal article" date="2006" name="Biol. J. Linn. Soc. Lond.">
        <title>Colonization, population expansion, and lineage turnover: phylogeography of Mesoamerican characiform fish.</title>
        <authorList>
            <person name="Reeves R.G."/>
            <person name="Bermingham E."/>
        </authorList>
    </citation>
    <scope>NUCLEOTIDE SEQUENCE</scope>
    <source>
        <strain evidence="16">Stri-257</strain>
        <strain evidence="23">Stri-2855</strain>
        <strain evidence="24">Stri-2856</strain>
        <strain evidence="17">Stri-2980</strain>
        <strain evidence="18">Stri-4760</strain>
        <strain evidence="19">Stri-4794</strain>
        <strain evidence="21">Stri-4923</strain>
        <strain evidence="22">Stri-4924</strain>
        <strain evidence="20">Stri-696</strain>
    </source>
</reference>
<evidence type="ECO:0000256" key="5">
    <source>
        <dbReference type="ARBA" id="ARBA00022692"/>
    </source>
</evidence>
<dbReference type="AlphaFoldDB" id="Q71PS0"/>
<dbReference type="GO" id="GO:0015986">
    <property type="term" value="P:proton motive force-driven ATP synthesis"/>
    <property type="evidence" value="ECO:0007669"/>
    <property type="project" value="InterPro"/>
</dbReference>
<evidence type="ECO:0000256" key="14">
    <source>
        <dbReference type="RuleBase" id="RU003661"/>
    </source>
</evidence>
<dbReference type="EMBL" id="AF412681">
    <property type="protein sequence ID" value="AAQ03468.1"/>
    <property type="molecule type" value="Genomic_DNA"/>
</dbReference>
<comment type="similarity">
    <text evidence="2 14">Belongs to the ATPase protein 8 family.</text>
</comment>
<dbReference type="PANTHER" id="PTHR39937">
    <property type="entry name" value="ATP SYNTHASE PROTEIN 8"/>
    <property type="match status" value="1"/>
</dbReference>
<dbReference type="InterPro" id="IPR001421">
    <property type="entry name" value="ATP8_metazoa"/>
</dbReference>
<dbReference type="EMBL" id="AF412677">
    <property type="protein sequence ID" value="AAQ03460.1"/>
    <property type="molecule type" value="Genomic_DNA"/>
</dbReference>
<evidence type="ECO:0000313" key="20">
    <source>
        <dbReference type="EMBL" id="AAQ03460.1"/>
    </source>
</evidence>
<keyword evidence="6 14" id="KW-0375">Hydrogen ion transport</keyword>
<evidence type="ECO:0000256" key="8">
    <source>
        <dbReference type="ARBA" id="ARBA00023065"/>
    </source>
</evidence>
<geneLocation type="mitochondrion" evidence="17"/>
<comment type="subunit">
    <text evidence="13">Component of the ATP synthase complex composed at least of ATP5F1A/subunit alpha, ATP5F1B/subunit beta, ATP5MC1/subunit c (homooctomer), MT-ATP6/subunit a, MT-ATP8/subunit 8, ATP5ME/subunit e, ATP5MF/subunit f, ATP5MG/subunit g, ATP5MK/subunit k, ATP5MJ/subunit j, ATP5F1C/subunit gamma, ATP5F1D/subunit delta, ATP5F1E/subunit epsilon, ATP5PF/subunit F6, ATP5PB/subunit b, ATP5PD/subunit d, ATP5PO/subunit OSCP. ATP synthase complex consists of a soluble F(1) head domain (subunits alpha(3) and beta(3)) - the catalytic core - and a membrane F(0) domain - the membrane proton channel (subunits c, a, 8, e, f, g, k and j). These two domains are linked by a central stalk (subunits gamma, delta, and epsilon) rotating inside the F1 region and a stationary peripheral stalk (subunits F6, b, d, and OSCP).</text>
</comment>
<dbReference type="Pfam" id="PF00895">
    <property type="entry name" value="ATP-synt_8"/>
    <property type="match status" value="1"/>
</dbReference>